<feature type="transmembrane region" description="Helical" evidence="1">
    <location>
        <begin position="374"/>
        <end position="394"/>
    </location>
</feature>
<dbReference type="Proteomes" id="UP000013964">
    <property type="component" value="Chromosome"/>
</dbReference>
<evidence type="ECO:0008006" key="4">
    <source>
        <dbReference type="Google" id="ProtNLM"/>
    </source>
</evidence>
<feature type="transmembrane region" description="Helical" evidence="1">
    <location>
        <begin position="38"/>
        <end position="57"/>
    </location>
</feature>
<dbReference type="PATRIC" id="fig|1276227.3.peg.523"/>
<dbReference type="OrthoDB" id="390326at2"/>
<feature type="transmembrane region" description="Helical" evidence="1">
    <location>
        <begin position="161"/>
        <end position="180"/>
    </location>
</feature>
<evidence type="ECO:0000313" key="3">
    <source>
        <dbReference type="Proteomes" id="UP000013964"/>
    </source>
</evidence>
<keyword evidence="3" id="KW-1185">Reference proteome</keyword>
<feature type="transmembrane region" description="Helical" evidence="1">
    <location>
        <begin position="270"/>
        <end position="293"/>
    </location>
</feature>
<dbReference type="AlphaFoldDB" id="R4UG32"/>
<feature type="transmembrane region" description="Helical" evidence="1">
    <location>
        <begin position="12"/>
        <end position="32"/>
    </location>
</feature>
<reference evidence="2 3" key="1">
    <citation type="journal article" date="2013" name="Genome Biol. Evol.">
        <title>Complete genomes of two dipteran-associated spiroplasmas provided insights into the origin, dynamics, and impacts of viral invasion in spiroplasma.</title>
        <authorList>
            <person name="Ku C."/>
            <person name="Lo W.S."/>
            <person name="Chen L.L."/>
            <person name="Kuo C.H."/>
        </authorList>
    </citation>
    <scope>NUCLEOTIDE SEQUENCE [LARGE SCALE GENOMIC DNA]</scope>
    <source>
        <strain evidence="2 3">DF-1</strain>
    </source>
</reference>
<feature type="transmembrane region" description="Helical" evidence="1">
    <location>
        <begin position="69"/>
        <end position="89"/>
    </location>
</feature>
<feature type="transmembrane region" description="Helical" evidence="1">
    <location>
        <begin position="135"/>
        <end position="155"/>
    </location>
</feature>
<protein>
    <recommendedName>
        <fullName evidence="4">Major facilitator superfamily (MFS) profile domain-containing protein</fullName>
    </recommendedName>
</protein>
<dbReference type="KEGG" id="scr:SCHRY_v1c05220"/>
<evidence type="ECO:0000313" key="2">
    <source>
        <dbReference type="EMBL" id="AGM25100.1"/>
    </source>
</evidence>
<proteinExistence type="predicted"/>
<accession>R4UG32</accession>
<gene>
    <name evidence="2" type="ORF">SCHRY_v1c05220</name>
</gene>
<keyword evidence="1" id="KW-0812">Transmembrane</keyword>
<organism evidence="2 3">
    <name type="scientific">Spiroplasma chrysopicola DF-1</name>
    <dbReference type="NCBI Taxonomy" id="1276227"/>
    <lineage>
        <taxon>Bacteria</taxon>
        <taxon>Bacillati</taxon>
        <taxon>Mycoplasmatota</taxon>
        <taxon>Mollicutes</taxon>
        <taxon>Entomoplasmatales</taxon>
        <taxon>Spiroplasmataceae</taxon>
        <taxon>Spiroplasma</taxon>
    </lineage>
</organism>
<feature type="transmembrane region" description="Helical" evidence="1">
    <location>
        <begin position="95"/>
        <end position="115"/>
    </location>
</feature>
<dbReference type="HOGENOM" id="CLU_684961_0_0_14"/>
<feature type="transmembrane region" description="Helical" evidence="1">
    <location>
        <begin position="347"/>
        <end position="368"/>
    </location>
</feature>
<sequence>MKNKMIPWKITLFWQGALVGTIFSLFPTIIYFNLGLNWMWLFLLVPLMMFFITPLWMRLKTKIGNQKVLQINSCFLFIFLITLMIINAFNPNNYLALFIINLILIGIFTAGLVPFTMEITRSYTIKNEIKFNPNLIFNLGLVLLILIPFLIMFLTKDQMQNIILGSYLGVLGLINLILVLTNQDIKGENITFNLKDTNFKELLKNKDFQKYLFTSSFLNGIIEFFGYVLPILVFPITPTLIIVIGVLYFIRKSAYLLGYTLKINNNSYRLLITIISFISLALLFSTFLITTLFTSNFFAWLYLILGLGCGFFGLGFSLGIMQRKQKTEISQIVPAHNFNLAMMVQHVFGNAIISLLISAICLPLLITFNANNLIILIIYSVFVGIAIISLPLFLTKQKIRS</sequence>
<dbReference type="Gene3D" id="1.20.1250.20">
    <property type="entry name" value="MFS general substrate transporter like domains"/>
    <property type="match status" value="1"/>
</dbReference>
<keyword evidence="1" id="KW-0472">Membrane</keyword>
<dbReference type="EMBL" id="CP005077">
    <property type="protein sequence ID" value="AGM25100.1"/>
    <property type="molecule type" value="Genomic_DNA"/>
</dbReference>
<name>R4UG32_9MOLU</name>
<dbReference type="InterPro" id="IPR036259">
    <property type="entry name" value="MFS_trans_sf"/>
</dbReference>
<keyword evidence="1" id="KW-1133">Transmembrane helix</keyword>
<evidence type="ECO:0000256" key="1">
    <source>
        <dbReference type="SAM" id="Phobius"/>
    </source>
</evidence>
<dbReference type="RefSeq" id="WP_016338925.1">
    <property type="nucleotide sequence ID" value="NC_021280.1"/>
</dbReference>
<feature type="transmembrane region" description="Helical" evidence="1">
    <location>
        <begin position="231"/>
        <end position="250"/>
    </location>
</feature>
<dbReference type="SUPFAM" id="SSF103473">
    <property type="entry name" value="MFS general substrate transporter"/>
    <property type="match status" value="1"/>
</dbReference>
<feature type="transmembrane region" description="Helical" evidence="1">
    <location>
        <begin position="299"/>
        <end position="321"/>
    </location>
</feature>